<feature type="binding site" evidence="7">
    <location>
        <position position="139"/>
    </location>
    <ligand>
        <name>Zn(2+)</name>
        <dbReference type="ChEBI" id="CHEBI:29105"/>
    </ligand>
</feature>
<comment type="cofactor">
    <cofactor evidence="7">
        <name>Zn(2+)</name>
        <dbReference type="ChEBI" id="CHEBI:29105"/>
    </cofactor>
    <text evidence="7">Binds 1 zinc ion.</text>
</comment>
<dbReference type="InterPro" id="IPR006640">
    <property type="entry name" value="SprT-like_domain"/>
</dbReference>
<dbReference type="Pfam" id="PF17283">
    <property type="entry name" value="Zn_ribbon_SprT"/>
    <property type="match status" value="1"/>
</dbReference>
<comment type="similarity">
    <text evidence="2 7">Belongs to the SprT family.</text>
</comment>
<protein>
    <recommendedName>
        <fullName evidence="3 7">Protein SprT</fullName>
    </recommendedName>
</protein>
<evidence type="ECO:0000259" key="8">
    <source>
        <dbReference type="SMART" id="SM00731"/>
    </source>
</evidence>
<feature type="active site" evidence="7">
    <location>
        <position position="136"/>
    </location>
</feature>
<reference evidence="9" key="1">
    <citation type="journal article" date="2012" name="PLoS ONE">
        <title>Discovery of bla(OXA-199), a Chromosome-Based bla(OXA-48)-Like Variant, in Shewanella xiamenensis.</title>
        <authorList>
            <person name="Zong Z."/>
        </authorList>
    </citation>
    <scope>NUCLEOTIDE SEQUENCE</scope>
</reference>
<evidence type="ECO:0000256" key="4">
    <source>
        <dbReference type="ARBA" id="ARBA00022490"/>
    </source>
</evidence>
<evidence type="ECO:0000256" key="3">
    <source>
        <dbReference type="ARBA" id="ARBA00020082"/>
    </source>
</evidence>
<feature type="binding site" evidence="7">
    <location>
        <position position="135"/>
    </location>
    <ligand>
        <name>Zn(2+)</name>
        <dbReference type="ChEBI" id="CHEBI:29105"/>
    </ligand>
</feature>
<dbReference type="PANTHER" id="PTHR38773">
    <property type="entry name" value="PROTEIN SPRT"/>
    <property type="match status" value="1"/>
</dbReference>
<dbReference type="PANTHER" id="PTHR38773:SF1">
    <property type="entry name" value="PROTEIN SPRT"/>
    <property type="match status" value="1"/>
</dbReference>
<keyword evidence="5 7" id="KW-0479">Metal-binding</keyword>
<evidence type="ECO:0000256" key="1">
    <source>
        <dbReference type="ARBA" id="ARBA00004496"/>
    </source>
</evidence>
<dbReference type="AlphaFoldDB" id="H9A1B2"/>
<comment type="subcellular location">
    <subcellularLocation>
        <location evidence="1 7">Cytoplasm</location>
    </subcellularLocation>
</comment>
<keyword evidence="6 7" id="KW-0862">Zinc</keyword>
<gene>
    <name evidence="7" type="primary">sprT</name>
</gene>
<evidence type="ECO:0000256" key="5">
    <source>
        <dbReference type="ARBA" id="ARBA00022723"/>
    </source>
</evidence>
<dbReference type="GO" id="GO:0008270">
    <property type="term" value="F:zinc ion binding"/>
    <property type="evidence" value="ECO:0007669"/>
    <property type="project" value="UniProtKB-UniRule"/>
</dbReference>
<evidence type="ECO:0000256" key="6">
    <source>
        <dbReference type="ARBA" id="ARBA00022833"/>
    </source>
</evidence>
<organism evidence="9">
    <name type="scientific">Shewanella xiamenensis</name>
    <dbReference type="NCBI Taxonomy" id="332186"/>
    <lineage>
        <taxon>Bacteria</taxon>
        <taxon>Pseudomonadati</taxon>
        <taxon>Pseudomonadota</taxon>
        <taxon>Gammaproteobacteria</taxon>
        <taxon>Alteromonadales</taxon>
        <taxon>Shewanellaceae</taxon>
        <taxon>Shewanella</taxon>
    </lineage>
</organism>
<dbReference type="GO" id="GO:0005737">
    <property type="term" value="C:cytoplasm"/>
    <property type="evidence" value="ECO:0007669"/>
    <property type="project" value="UniProtKB-SubCell"/>
</dbReference>
<dbReference type="HAMAP" id="MF_00746">
    <property type="entry name" value="SprT"/>
    <property type="match status" value="1"/>
</dbReference>
<dbReference type="GO" id="GO:0006950">
    <property type="term" value="P:response to stress"/>
    <property type="evidence" value="ECO:0007669"/>
    <property type="project" value="UniProtKB-ARBA"/>
</dbReference>
<keyword evidence="4 7" id="KW-0963">Cytoplasm</keyword>
<dbReference type="SMART" id="SM00731">
    <property type="entry name" value="SprT"/>
    <property type="match status" value="1"/>
</dbReference>
<evidence type="ECO:0000256" key="7">
    <source>
        <dbReference type="HAMAP-Rule" id="MF_00746"/>
    </source>
</evidence>
<dbReference type="InterPro" id="IPR035240">
    <property type="entry name" value="SprT_Zn_ribbon"/>
</dbReference>
<name>H9A1B2_9GAMM</name>
<dbReference type="InterPro" id="IPR023483">
    <property type="entry name" value="Uncharacterised_SprT"/>
</dbReference>
<proteinExistence type="inferred from homology"/>
<sequence length="226" mass="26066">MPCDSERYCLLDALQNNELTPKSMFNPRSLLNSLHRKTISPASITSTATNTAKANTPQRQPKPLTPLQQQILVRIEDCYQQAEIYFKRPFARPQTQFTLRGRSAGTAHLQQNRLRFNPVLLRENSEAFLAEVVPHEISHLLCFQLFGKTKPHGREWQSIMLKLFKVSPNTTHSFDTQSVKGKDFEYRCACGPVRLSIRRHNKVLRGETRYLCKRCHTHLTFTEAAE</sequence>
<dbReference type="NCBIfam" id="NF003421">
    <property type="entry name" value="PRK04860.1"/>
    <property type="match status" value="1"/>
</dbReference>
<evidence type="ECO:0000313" key="9">
    <source>
        <dbReference type="EMBL" id="AFC95892.1"/>
    </source>
</evidence>
<feature type="domain" description="SprT-like" evidence="8">
    <location>
        <begin position="73"/>
        <end position="222"/>
    </location>
</feature>
<accession>H9A1B2</accession>
<evidence type="ECO:0000256" key="2">
    <source>
        <dbReference type="ARBA" id="ARBA00006591"/>
    </source>
</evidence>
<dbReference type="Pfam" id="PF10263">
    <property type="entry name" value="SprT-like"/>
    <property type="match status" value="1"/>
</dbReference>
<dbReference type="EMBL" id="JN704570">
    <property type="protein sequence ID" value="AFC95892.1"/>
    <property type="molecule type" value="Genomic_DNA"/>
</dbReference>